<dbReference type="Proteomes" id="UP001206925">
    <property type="component" value="Unassembled WGS sequence"/>
</dbReference>
<proteinExistence type="predicted"/>
<dbReference type="Gene3D" id="3.40.50.720">
    <property type="entry name" value="NAD(P)-binding Rossmann-like Domain"/>
    <property type="match status" value="1"/>
</dbReference>
<keyword evidence="3" id="KW-1185">Reference proteome</keyword>
<dbReference type="PANTHER" id="PTHR48476:SF1">
    <property type="entry name" value="SHORT-CHAIN DEHYDROGENASE TIC 32, CHLOROPLASTIC-LIKE"/>
    <property type="match status" value="1"/>
</dbReference>
<sequence>MSLLMDPNLGVSAPVKESTKLLADNTQKAMKEQKHEHLPIIVGRTGTEMLTNEVAEVTRHVYAMSFVQVQALRGAHVVMGVRNVVAGKQVQEEIVNEIPTTKVDAMELDLSSMESVTKFASDFNSSGRSLNLL</sequence>
<organism evidence="2 3">
    <name type="scientific">Ambrosia artemisiifolia</name>
    <name type="common">Common ragweed</name>
    <dbReference type="NCBI Taxonomy" id="4212"/>
    <lineage>
        <taxon>Eukaryota</taxon>
        <taxon>Viridiplantae</taxon>
        <taxon>Streptophyta</taxon>
        <taxon>Embryophyta</taxon>
        <taxon>Tracheophyta</taxon>
        <taxon>Spermatophyta</taxon>
        <taxon>Magnoliopsida</taxon>
        <taxon>eudicotyledons</taxon>
        <taxon>Gunneridae</taxon>
        <taxon>Pentapetalae</taxon>
        <taxon>asterids</taxon>
        <taxon>campanulids</taxon>
        <taxon>Asterales</taxon>
        <taxon>Asteraceae</taxon>
        <taxon>Asteroideae</taxon>
        <taxon>Heliantheae alliance</taxon>
        <taxon>Heliantheae</taxon>
        <taxon>Ambrosia</taxon>
    </lineage>
</organism>
<name>A0AAD5BUH8_AMBAR</name>
<dbReference type="InterPro" id="IPR036291">
    <property type="entry name" value="NAD(P)-bd_dom_sf"/>
</dbReference>
<comment type="caution">
    <text evidence="2">The sequence shown here is derived from an EMBL/GenBank/DDBJ whole genome shotgun (WGS) entry which is preliminary data.</text>
</comment>
<dbReference type="InterPro" id="IPR000489">
    <property type="entry name" value="Pterin-binding_dom"/>
</dbReference>
<feature type="non-terminal residue" evidence="2">
    <location>
        <position position="1"/>
    </location>
</feature>
<protein>
    <recommendedName>
        <fullName evidence="1">Pterin-binding domain-containing protein</fullName>
    </recommendedName>
</protein>
<dbReference type="AlphaFoldDB" id="A0AAD5BUH8"/>
<reference evidence="2" key="1">
    <citation type="submission" date="2022-06" db="EMBL/GenBank/DDBJ databases">
        <title>Uncovering the hologenomic basis of an extraordinary plant invasion.</title>
        <authorList>
            <person name="Bieker V.C."/>
            <person name="Martin M.D."/>
            <person name="Gilbert T."/>
            <person name="Hodgins K."/>
            <person name="Battlay P."/>
            <person name="Petersen B."/>
            <person name="Wilson J."/>
        </authorList>
    </citation>
    <scope>NUCLEOTIDE SEQUENCE</scope>
    <source>
        <strain evidence="2">AA19_3_7</strain>
        <tissue evidence="2">Leaf</tissue>
    </source>
</reference>
<feature type="domain" description="Pterin-binding" evidence="1">
    <location>
        <begin position="1"/>
        <end position="107"/>
    </location>
</feature>
<dbReference type="EMBL" id="JAMZMK010010895">
    <property type="protein sequence ID" value="KAI7729887.1"/>
    <property type="molecule type" value="Genomic_DNA"/>
</dbReference>
<dbReference type="InterPro" id="IPR055280">
    <property type="entry name" value="TIC32"/>
</dbReference>
<dbReference type="PANTHER" id="PTHR48476">
    <property type="entry name" value="SHORT-CHAIN DEHYDROGENASE TIC 32, CHLOROPLASTIC-LIKE"/>
    <property type="match status" value="1"/>
</dbReference>
<dbReference type="PROSITE" id="PS50972">
    <property type="entry name" value="PTERIN_BINDING"/>
    <property type="match status" value="1"/>
</dbReference>
<evidence type="ECO:0000313" key="3">
    <source>
        <dbReference type="Proteomes" id="UP001206925"/>
    </source>
</evidence>
<evidence type="ECO:0000259" key="1">
    <source>
        <dbReference type="PROSITE" id="PS50972"/>
    </source>
</evidence>
<accession>A0AAD5BUH8</accession>
<evidence type="ECO:0000313" key="2">
    <source>
        <dbReference type="EMBL" id="KAI7729887.1"/>
    </source>
</evidence>
<dbReference type="GO" id="GO:0042558">
    <property type="term" value="P:pteridine-containing compound metabolic process"/>
    <property type="evidence" value="ECO:0007669"/>
    <property type="project" value="InterPro"/>
</dbReference>
<dbReference type="SUPFAM" id="SSF51735">
    <property type="entry name" value="NAD(P)-binding Rossmann-fold domains"/>
    <property type="match status" value="1"/>
</dbReference>
<gene>
    <name evidence="2" type="ORF">M8C21_010027</name>
</gene>